<dbReference type="PANTHER" id="PTHR32432:SF4">
    <property type="entry name" value="CELL DIVISION PROTEIN FTSA"/>
    <property type="match status" value="1"/>
</dbReference>
<reference evidence="9" key="1">
    <citation type="submission" date="2017-09" db="EMBL/GenBank/DDBJ databases">
        <title>Depth-based differentiation of microbial function through sediment-hosted aquifers and enrichment of novel symbionts in the deep terrestrial subsurface.</title>
        <authorList>
            <person name="Probst A.J."/>
            <person name="Ladd B."/>
            <person name="Jarett J.K."/>
            <person name="Geller-Mcgrath D.E."/>
            <person name="Sieber C.M.K."/>
            <person name="Emerson J.B."/>
            <person name="Anantharaman K."/>
            <person name="Thomas B.C."/>
            <person name="Malmstrom R."/>
            <person name="Stieglmeier M."/>
            <person name="Klingl A."/>
            <person name="Woyke T."/>
            <person name="Ryan C.M."/>
            <person name="Banfield J.F."/>
        </authorList>
    </citation>
    <scope>NUCLEOTIDE SEQUENCE [LARGE SCALE GENOMIC DNA]</scope>
</reference>
<name>A0A2M6W5G5_9BACT</name>
<gene>
    <name evidence="5 8" type="primary">ftsA</name>
    <name evidence="8" type="ORF">COU29_03500</name>
</gene>
<dbReference type="Pfam" id="PF14450">
    <property type="entry name" value="FtsA"/>
    <property type="match status" value="1"/>
</dbReference>
<dbReference type="PANTHER" id="PTHR32432">
    <property type="entry name" value="CELL DIVISION PROTEIN FTSA-RELATED"/>
    <property type="match status" value="1"/>
</dbReference>
<dbReference type="GO" id="GO:0032153">
    <property type="term" value="C:cell division site"/>
    <property type="evidence" value="ECO:0007669"/>
    <property type="project" value="UniProtKB-UniRule"/>
</dbReference>
<comment type="function">
    <text evidence="5 6">Cell division protein that is involved in the assembly of the Z ring. May serve as a membrane anchor for the Z ring.</text>
</comment>
<dbReference type="PIRSF" id="PIRSF003101">
    <property type="entry name" value="FtsA"/>
    <property type="match status" value="1"/>
</dbReference>
<protein>
    <recommendedName>
        <fullName evidence="5 6">Cell division protein FtsA</fullName>
    </recommendedName>
</protein>
<dbReference type="HAMAP" id="MF_02033">
    <property type="entry name" value="FtsA"/>
    <property type="match status" value="1"/>
</dbReference>
<evidence type="ECO:0000256" key="6">
    <source>
        <dbReference type="PIRNR" id="PIRNR003101"/>
    </source>
</evidence>
<evidence type="ECO:0000256" key="2">
    <source>
        <dbReference type="ARBA" id="ARBA00022618"/>
    </source>
</evidence>
<comment type="caution">
    <text evidence="8">The sequence shown here is derived from an EMBL/GenBank/DDBJ whole genome shotgun (WGS) entry which is preliminary data.</text>
</comment>
<comment type="subcellular location">
    <subcellularLocation>
        <location evidence="5">Cell membrane</location>
        <topology evidence="5">Peripheral membrane protein</topology>
        <orientation evidence="5">Cytoplasmic side</orientation>
    </subcellularLocation>
    <text evidence="5">Localizes to the Z ring in an FtsZ-dependent manner. Targeted to the membrane through a conserved C-terminal amphipathic helix.</text>
</comment>
<dbReference type="InterPro" id="IPR020823">
    <property type="entry name" value="Cell_div_FtsA"/>
</dbReference>
<dbReference type="EMBL" id="PFBV01000005">
    <property type="protein sequence ID" value="PIT88052.1"/>
    <property type="molecule type" value="Genomic_DNA"/>
</dbReference>
<keyword evidence="3 5" id="KW-0472">Membrane</keyword>
<dbReference type="NCBIfam" id="TIGR01174">
    <property type="entry name" value="ftsA"/>
    <property type="match status" value="1"/>
</dbReference>
<dbReference type="SMART" id="SM00842">
    <property type="entry name" value="FtsA"/>
    <property type="match status" value="1"/>
</dbReference>
<evidence type="ECO:0000256" key="1">
    <source>
        <dbReference type="ARBA" id="ARBA00022475"/>
    </source>
</evidence>
<evidence type="ECO:0000313" key="8">
    <source>
        <dbReference type="EMBL" id="PIT88052.1"/>
    </source>
</evidence>
<dbReference type="GO" id="GO:0009898">
    <property type="term" value="C:cytoplasmic side of plasma membrane"/>
    <property type="evidence" value="ECO:0007669"/>
    <property type="project" value="UniProtKB-UniRule"/>
</dbReference>
<dbReference type="InterPro" id="IPR050696">
    <property type="entry name" value="FtsA/MreB"/>
</dbReference>
<dbReference type="Gene3D" id="3.30.420.40">
    <property type="match status" value="2"/>
</dbReference>
<evidence type="ECO:0000259" key="7">
    <source>
        <dbReference type="SMART" id="SM00842"/>
    </source>
</evidence>
<dbReference type="GO" id="GO:0043093">
    <property type="term" value="P:FtsZ-dependent cytokinesis"/>
    <property type="evidence" value="ECO:0007669"/>
    <property type="project" value="UniProtKB-UniRule"/>
</dbReference>
<accession>A0A2M6W5G5</accession>
<evidence type="ECO:0000313" key="9">
    <source>
        <dbReference type="Proteomes" id="UP000231426"/>
    </source>
</evidence>
<comment type="similarity">
    <text evidence="5 6">Belongs to the FtsA/MreB family.</text>
</comment>
<keyword evidence="1 5" id="KW-1003">Cell membrane</keyword>
<evidence type="ECO:0000256" key="5">
    <source>
        <dbReference type="HAMAP-Rule" id="MF_02033"/>
    </source>
</evidence>
<dbReference type="CDD" id="cd24048">
    <property type="entry name" value="ASKHA_NBD_FtsA"/>
    <property type="match status" value="1"/>
</dbReference>
<dbReference type="Proteomes" id="UP000231426">
    <property type="component" value="Unassembled WGS sequence"/>
</dbReference>
<evidence type="ECO:0000256" key="4">
    <source>
        <dbReference type="ARBA" id="ARBA00023306"/>
    </source>
</evidence>
<dbReference type="InterPro" id="IPR003494">
    <property type="entry name" value="SHS2_FtsA"/>
</dbReference>
<dbReference type="Pfam" id="PF02491">
    <property type="entry name" value="SHS2_FTSA"/>
    <property type="match status" value="1"/>
</dbReference>
<sequence length="421" mass="45353">MPREENNLIAGLDIGSSFVRIVVGNMVERGSEPSVLQILGAAEVQSDGVNKGVITNIENVVSSISACLEQAERMVGVPIESVWTGLSSAQVLTQNSHGYIVVSKADNEITEQDVERVLESSKSISTPLNYEILHVSPRSFSVDGQIGIKAPVGMTGVRLEVDTKIILGQSSQIKNLTKAIWRAGVEIDDLVLSIIADANLLLTSRQKDLGVVLVNLGGHTTSMAVYEEGDLLSVNFLPVGSAHITNDLAVGLRSPVDIVEKLKIQYGDCSAEAQTRRGNVDLSEFGGESREIFKLSDINSIIHARVEEVMYLIDKELKKIQRSGLLPAGVIFTGAGAKLPGLVDAAKRNLRLPAAIGYPSGLISATDKINDPGFSTAIGLVKWGSDMMGYDRRMKNGAWTGFKNIFGFKRKLQKTINSLIP</sequence>
<dbReference type="AlphaFoldDB" id="A0A2M6W5G5"/>
<evidence type="ECO:0000256" key="3">
    <source>
        <dbReference type="ARBA" id="ARBA00023136"/>
    </source>
</evidence>
<comment type="subunit">
    <text evidence="5">Self-interacts. Interacts with FtsZ.</text>
</comment>
<organism evidence="8 9">
    <name type="scientific">Candidatus Magasanikbacteria bacterium CG10_big_fil_rev_8_21_14_0_10_36_32</name>
    <dbReference type="NCBI Taxonomy" id="1974646"/>
    <lineage>
        <taxon>Bacteria</taxon>
        <taxon>Candidatus Magasanikiibacteriota</taxon>
    </lineage>
</organism>
<keyword evidence="2 5" id="KW-0132">Cell division</keyword>
<proteinExistence type="inferred from homology"/>
<feature type="domain" description="SHS2" evidence="7">
    <location>
        <begin position="9"/>
        <end position="201"/>
    </location>
</feature>
<keyword evidence="4 5" id="KW-0131">Cell cycle</keyword>
<dbReference type="InterPro" id="IPR043129">
    <property type="entry name" value="ATPase_NBD"/>
</dbReference>
<dbReference type="SUPFAM" id="SSF53067">
    <property type="entry name" value="Actin-like ATPase domain"/>
    <property type="match status" value="2"/>
</dbReference>